<evidence type="ECO:0000259" key="8">
    <source>
        <dbReference type="PROSITE" id="PS51733"/>
    </source>
</evidence>
<evidence type="ECO:0000256" key="4">
    <source>
        <dbReference type="ARBA" id="ARBA00022598"/>
    </source>
</evidence>
<dbReference type="EMBL" id="CP011856">
    <property type="protein sequence ID" value="AKM53922.1"/>
    <property type="molecule type" value="Genomic_DNA"/>
</dbReference>
<evidence type="ECO:0000313" key="9">
    <source>
        <dbReference type="EMBL" id="AKM53922.1"/>
    </source>
</evidence>
<dbReference type="InterPro" id="IPR045864">
    <property type="entry name" value="aa-tRNA-synth_II/BPL/LPL"/>
</dbReference>
<name>A0A0H3XM35_9MOLU</name>
<dbReference type="RefSeq" id="WP_047791180.1">
    <property type="nucleotide sequence ID" value="NZ_CP011856.1"/>
</dbReference>
<sequence>MIYFNNPSTDVYFNLALDEYLLKHDFGDEIFYLWQNNNTVVVGKNQNTLEEINLKAVEEDQVNIIRRSSGGGAVYQDKGNLCFSFIVDKNSPLAKNYQTILQPIIEVLQKLGLSAKFAGKNDIEIDGKKISGNAQLTYQNRLLHHGTILFDVDLAKLPKYLNVDQSKIISKGIKSIPARVTNIRPLLKIDITIEQFRDFIIQQLVSDKGAQVLDLPAQVIAEVNKLADEKYRTWDWNYGNSPEFTYQHKIRYEGKGTVDVRLNVEQGKITKIKIFGDFLGSHGTEQLEAALINCKYTRADIKNVLEQFDIQAIFGQNFTTDEIIDVVIN</sequence>
<reference evidence="9 10" key="1">
    <citation type="journal article" date="2015" name="Genome Biol. Evol.">
        <title>Found and Lost: The Fates of Horizontally Acquired Genes in Arthropod-Symbiotic Spiroplasma.</title>
        <authorList>
            <person name="Lo W.S."/>
            <person name="Gasparich G.E."/>
            <person name="Kuo C.H."/>
        </authorList>
    </citation>
    <scope>NUCLEOTIDE SEQUENCE [LARGE SCALE GENOMIC DNA]</scope>
    <source>
        <strain evidence="10">TDA-040725-5</strain>
    </source>
</reference>
<keyword evidence="4 9" id="KW-0436">Ligase</keyword>
<organism evidence="9 10">
    <name type="scientific">Spiroplasma eriocheiris</name>
    <dbReference type="NCBI Taxonomy" id="315358"/>
    <lineage>
        <taxon>Bacteria</taxon>
        <taxon>Bacillati</taxon>
        <taxon>Mycoplasmatota</taxon>
        <taxon>Mollicutes</taxon>
        <taxon>Entomoplasmatales</taxon>
        <taxon>Spiroplasmataceae</taxon>
        <taxon>Spiroplasma</taxon>
    </lineage>
</organism>
<gene>
    <name evidence="9" type="primary">lplA</name>
    <name evidence="9" type="ORF">SERIO_v1c03400</name>
</gene>
<evidence type="ECO:0000256" key="3">
    <source>
        <dbReference type="ARBA" id="ARBA00012367"/>
    </source>
</evidence>
<dbReference type="InterPro" id="IPR004143">
    <property type="entry name" value="BPL_LPL_catalytic"/>
</dbReference>
<evidence type="ECO:0000256" key="7">
    <source>
        <dbReference type="ARBA" id="ARBA00048037"/>
    </source>
</evidence>
<dbReference type="EC" id="6.3.1.20" evidence="3"/>
<dbReference type="InterPro" id="IPR004562">
    <property type="entry name" value="LipoylTrfase_LipoateP_Ligase"/>
</dbReference>
<dbReference type="GO" id="GO:0005737">
    <property type="term" value="C:cytoplasm"/>
    <property type="evidence" value="ECO:0007669"/>
    <property type="project" value="TreeGrafter"/>
</dbReference>
<dbReference type="Gene3D" id="3.30.930.10">
    <property type="entry name" value="Bira Bifunctional Protein, Domain 2"/>
    <property type="match status" value="1"/>
</dbReference>
<dbReference type="Pfam" id="PF10437">
    <property type="entry name" value="Lip_prot_lig_C"/>
    <property type="match status" value="1"/>
</dbReference>
<dbReference type="PANTHER" id="PTHR12561:SF3">
    <property type="entry name" value="LIPOYLTRANSFERASE 1, MITOCHONDRIAL"/>
    <property type="match status" value="1"/>
</dbReference>
<protein>
    <recommendedName>
        <fullName evidence="3">lipoate--protein ligase</fullName>
        <ecNumber evidence="3">6.3.1.20</ecNumber>
    </recommendedName>
</protein>
<dbReference type="SUPFAM" id="SSF82649">
    <property type="entry name" value="SufE/NifU"/>
    <property type="match status" value="1"/>
</dbReference>
<dbReference type="UniPathway" id="UPA00537">
    <property type="reaction ID" value="UER00594"/>
</dbReference>
<dbReference type="GO" id="GO:0016979">
    <property type="term" value="F:lipoate-protein ligase activity"/>
    <property type="evidence" value="ECO:0007669"/>
    <property type="project" value="UniProtKB-EC"/>
</dbReference>
<dbReference type="NCBIfam" id="TIGR00545">
    <property type="entry name" value="lipoyltrans"/>
    <property type="match status" value="1"/>
</dbReference>
<comment type="catalytic activity">
    <reaction evidence="7">
        <text>L-lysyl-[lipoyl-carrier protein] + (R)-lipoate + ATP = N(6)-[(R)-lipoyl]-L-lysyl-[lipoyl-carrier protein] + AMP + diphosphate + H(+)</text>
        <dbReference type="Rhea" id="RHEA:49288"/>
        <dbReference type="Rhea" id="RHEA-COMP:10500"/>
        <dbReference type="Rhea" id="RHEA-COMP:10502"/>
        <dbReference type="ChEBI" id="CHEBI:15378"/>
        <dbReference type="ChEBI" id="CHEBI:29969"/>
        <dbReference type="ChEBI" id="CHEBI:30616"/>
        <dbReference type="ChEBI" id="CHEBI:33019"/>
        <dbReference type="ChEBI" id="CHEBI:83088"/>
        <dbReference type="ChEBI" id="CHEBI:83099"/>
        <dbReference type="ChEBI" id="CHEBI:456215"/>
        <dbReference type="EC" id="6.3.1.20"/>
    </reaction>
</comment>
<dbReference type="AlphaFoldDB" id="A0A0H3XM35"/>
<comment type="pathway">
    <text evidence="2">Protein modification; protein lipoylation via exogenous pathway; protein N(6)-(lipoyl)lysine from lipoate: step 1/2.</text>
</comment>
<dbReference type="PATRIC" id="fig|743698.3.peg.341"/>
<dbReference type="Proteomes" id="UP000035661">
    <property type="component" value="Chromosome"/>
</dbReference>
<keyword evidence="10" id="KW-1185">Reference proteome</keyword>
<dbReference type="CDD" id="cd16443">
    <property type="entry name" value="LplA"/>
    <property type="match status" value="1"/>
</dbReference>
<evidence type="ECO:0000256" key="6">
    <source>
        <dbReference type="ARBA" id="ARBA00022840"/>
    </source>
</evidence>
<dbReference type="STRING" id="315358.SERIO_v1c03400"/>
<accession>A0A0H3XM35</accession>
<dbReference type="Pfam" id="PF21948">
    <property type="entry name" value="LplA-B_cat"/>
    <property type="match status" value="1"/>
</dbReference>
<evidence type="ECO:0000256" key="5">
    <source>
        <dbReference type="ARBA" id="ARBA00022741"/>
    </source>
</evidence>
<keyword evidence="6" id="KW-0067">ATP-binding</keyword>
<dbReference type="InterPro" id="IPR019491">
    <property type="entry name" value="Lipoate_protein_ligase_C"/>
</dbReference>
<dbReference type="GO" id="GO:0017118">
    <property type="term" value="F:lipoyltransferase activity"/>
    <property type="evidence" value="ECO:0007669"/>
    <property type="project" value="TreeGrafter"/>
</dbReference>
<comment type="pathway">
    <text evidence="1">Protein modification; protein lipoylation via exogenous pathway; protein N(6)-(lipoyl)lysine from lipoate: step 2/2.</text>
</comment>
<dbReference type="SUPFAM" id="SSF55681">
    <property type="entry name" value="Class II aaRS and biotin synthetases"/>
    <property type="match status" value="1"/>
</dbReference>
<dbReference type="GO" id="GO:0005524">
    <property type="term" value="F:ATP binding"/>
    <property type="evidence" value="ECO:0007669"/>
    <property type="project" value="UniProtKB-KW"/>
</dbReference>
<evidence type="ECO:0000256" key="1">
    <source>
        <dbReference type="ARBA" id="ARBA00005085"/>
    </source>
</evidence>
<dbReference type="PANTHER" id="PTHR12561">
    <property type="entry name" value="LIPOATE-PROTEIN LIGASE"/>
    <property type="match status" value="1"/>
</dbReference>
<dbReference type="GO" id="GO:0009249">
    <property type="term" value="P:protein lipoylation"/>
    <property type="evidence" value="ECO:0007669"/>
    <property type="project" value="InterPro"/>
</dbReference>
<proteinExistence type="predicted"/>
<evidence type="ECO:0000313" key="10">
    <source>
        <dbReference type="Proteomes" id="UP000035661"/>
    </source>
</evidence>
<keyword evidence="5" id="KW-0547">Nucleotide-binding</keyword>
<dbReference type="PROSITE" id="PS51733">
    <property type="entry name" value="BPL_LPL_CATALYTIC"/>
    <property type="match status" value="1"/>
</dbReference>
<evidence type="ECO:0000256" key="2">
    <source>
        <dbReference type="ARBA" id="ARBA00005124"/>
    </source>
</evidence>
<feature type="domain" description="BPL/LPL catalytic" evidence="8">
    <location>
        <begin position="25"/>
        <end position="212"/>
    </location>
</feature>
<reference evidence="10" key="2">
    <citation type="submission" date="2015-06" db="EMBL/GenBank/DDBJ databases">
        <title>Complete genome sequence of Spiroplasma eriocheiris TDA-040725-5 (DSM 21848).</title>
        <authorList>
            <person name="Lo W.-S."/>
            <person name="Kuo C.-H."/>
        </authorList>
    </citation>
    <scope>NUCLEOTIDE SEQUENCE [LARGE SCALE GENOMIC DNA]</scope>
    <source>
        <strain evidence="10">TDA-040725-5</strain>
    </source>
</reference>
<dbReference type="Gene3D" id="3.30.390.50">
    <property type="entry name" value="CO dehydrogenase flavoprotein, C-terminal domain"/>
    <property type="match status" value="1"/>
</dbReference>
<dbReference type="KEGG" id="seri:SERIO_v1c03400"/>